<organism evidence="2 3">
    <name type="scientific">Burkholderia cenocepacia</name>
    <dbReference type="NCBI Taxonomy" id="95486"/>
    <lineage>
        <taxon>Bacteria</taxon>
        <taxon>Pseudomonadati</taxon>
        <taxon>Pseudomonadota</taxon>
        <taxon>Betaproteobacteria</taxon>
        <taxon>Burkholderiales</taxon>
        <taxon>Burkholderiaceae</taxon>
        <taxon>Burkholderia</taxon>
        <taxon>Burkholderia cepacia complex</taxon>
    </lineage>
</organism>
<evidence type="ECO:0000259" key="1">
    <source>
        <dbReference type="Pfam" id="PF14423"/>
    </source>
</evidence>
<dbReference type="AlphaFoldDB" id="A0A3S9NG69"/>
<dbReference type="EMBL" id="CP034547">
    <property type="protein sequence ID" value="AZQ54573.1"/>
    <property type="molecule type" value="Genomic_DNA"/>
</dbReference>
<dbReference type="Pfam" id="PF14423">
    <property type="entry name" value="Imm5"/>
    <property type="match status" value="1"/>
</dbReference>
<gene>
    <name evidence="2" type="ORF">D5R55_27085</name>
</gene>
<dbReference type="Proteomes" id="UP000277191">
    <property type="component" value="Chromosome 3"/>
</dbReference>
<feature type="domain" description="Immunity protein Imm5" evidence="1">
    <location>
        <begin position="20"/>
        <end position="194"/>
    </location>
</feature>
<protein>
    <recommendedName>
        <fullName evidence="1">Immunity protein Imm5 domain-containing protein</fullName>
    </recommendedName>
</protein>
<name>A0A3S9NG69_9BURK</name>
<evidence type="ECO:0000313" key="3">
    <source>
        <dbReference type="Proteomes" id="UP000277191"/>
    </source>
</evidence>
<proteinExistence type="predicted"/>
<sequence length="206" mass="22205">MHIPQHLANALSTAATSITTEGELPAATRKDLIQLIEALSVTEHADAGYLRRARLAVICAREVLGRLSPYASVLTAAEAILASGIDALSGKCDLATLERTNGEYHTKVIDLLEHGEPAFVSVYAGMAVFSAINTILYDTNFDVVGASEQSVPPDDCGADYYAALAVSGSAIWEAKGGTERRRSYWLWYLQNAVPLAWDVLAPLRRN</sequence>
<evidence type="ECO:0000313" key="2">
    <source>
        <dbReference type="EMBL" id="AZQ54573.1"/>
    </source>
</evidence>
<reference evidence="2 3" key="1">
    <citation type="submission" date="2018-12" db="EMBL/GenBank/DDBJ databases">
        <title>Cadmium resistance mechanism in endophytic bacteria Burkholderia cenocepacia YG-3.</title>
        <authorList>
            <person name="Zhang X."/>
            <person name="Wang X."/>
            <person name="Zhu Y."/>
        </authorList>
    </citation>
    <scope>NUCLEOTIDE SEQUENCE [LARGE SCALE GENOMIC DNA]</scope>
    <source>
        <strain evidence="2 3">YG-3</strain>
    </source>
</reference>
<accession>A0A3S9NG69</accession>
<dbReference type="InterPro" id="IPR025675">
    <property type="entry name" value="Imm5"/>
</dbReference>